<evidence type="ECO:0000259" key="2">
    <source>
        <dbReference type="Pfam" id="PF02517"/>
    </source>
</evidence>
<gene>
    <name evidence="3" type="ORF">K8V08_05125</name>
</gene>
<dbReference type="InterPro" id="IPR003675">
    <property type="entry name" value="Rce1/LyrA-like_dom"/>
</dbReference>
<keyword evidence="1" id="KW-0472">Membrane</keyword>
<dbReference type="EMBL" id="DYUK01000108">
    <property type="protein sequence ID" value="HJG79776.1"/>
    <property type="molecule type" value="Genomic_DNA"/>
</dbReference>
<feature type="transmembrane region" description="Helical" evidence="1">
    <location>
        <begin position="251"/>
        <end position="271"/>
    </location>
</feature>
<keyword evidence="3" id="KW-0482">Metalloprotease</keyword>
<feature type="transmembrane region" description="Helical" evidence="1">
    <location>
        <begin position="22"/>
        <end position="41"/>
    </location>
</feature>
<keyword evidence="3" id="KW-0378">Hydrolase</keyword>
<keyword evidence="1" id="KW-1133">Transmembrane helix</keyword>
<dbReference type="GO" id="GO:0080120">
    <property type="term" value="P:CAAX-box protein maturation"/>
    <property type="evidence" value="ECO:0007669"/>
    <property type="project" value="UniProtKB-ARBA"/>
</dbReference>
<accession>A0A921ME43</accession>
<dbReference type="GO" id="GO:0008237">
    <property type="term" value="F:metallopeptidase activity"/>
    <property type="evidence" value="ECO:0007669"/>
    <property type="project" value="UniProtKB-KW"/>
</dbReference>
<feature type="domain" description="CAAX prenyl protease 2/Lysostaphin resistance protein A-like" evidence="2">
    <location>
        <begin position="173"/>
        <end position="262"/>
    </location>
</feature>
<reference evidence="3" key="1">
    <citation type="journal article" date="2021" name="PeerJ">
        <title>Extensive microbial diversity within the chicken gut microbiome revealed by metagenomics and culture.</title>
        <authorList>
            <person name="Gilroy R."/>
            <person name="Ravi A."/>
            <person name="Getino M."/>
            <person name="Pursley I."/>
            <person name="Horton D.L."/>
            <person name="Alikhan N.F."/>
            <person name="Baker D."/>
            <person name="Gharbi K."/>
            <person name="Hall N."/>
            <person name="Watson M."/>
            <person name="Adriaenssens E.M."/>
            <person name="Foster-Nyarko E."/>
            <person name="Jarju S."/>
            <person name="Secka A."/>
            <person name="Antonio M."/>
            <person name="Oren A."/>
            <person name="Chaudhuri R.R."/>
            <person name="La Ragione R."/>
            <person name="Hildebrand F."/>
            <person name="Pallen M.J."/>
        </authorList>
    </citation>
    <scope>NUCLEOTIDE SEQUENCE</scope>
    <source>
        <strain evidence="3">ChiGjej5B5-7349</strain>
    </source>
</reference>
<keyword evidence="1" id="KW-0812">Transmembrane</keyword>
<dbReference type="GO" id="GO:0004175">
    <property type="term" value="F:endopeptidase activity"/>
    <property type="evidence" value="ECO:0007669"/>
    <property type="project" value="UniProtKB-ARBA"/>
</dbReference>
<evidence type="ECO:0000313" key="4">
    <source>
        <dbReference type="Proteomes" id="UP000784435"/>
    </source>
</evidence>
<sequence length="281" mass="31567">MDARTPDSPAQPVLGPPVTQRVLSPGFLAAVIVAAGAVLMFGVQSPWGNLVLLTGVGLGLLASRPLGRDLGVIALGLLIVHTISVEADITWPRFFLMGGVLTAAVVIPYLVHRYLLRDDAIRYPRRTGRPWTRLEWAWLALVLVAAWFILPRYFIHSGAYQNWPAVETPSEIGRLFVGVNAVGIWDELFFICMIFTLLHRHFPFWAANIVTSIIFVSFLWELGYRSWGPALTIPFALVQAIVFTKSKSLPYTITVHLLFDFIVFLSIVHAHHPQWLPIFWY</sequence>
<proteinExistence type="predicted"/>
<dbReference type="AlphaFoldDB" id="A0A921ME43"/>
<feature type="transmembrane region" description="Helical" evidence="1">
    <location>
        <begin position="226"/>
        <end position="244"/>
    </location>
</feature>
<evidence type="ECO:0000313" key="3">
    <source>
        <dbReference type="EMBL" id="HJG79776.1"/>
    </source>
</evidence>
<comment type="caution">
    <text evidence="3">The sequence shown here is derived from an EMBL/GenBank/DDBJ whole genome shotgun (WGS) entry which is preliminary data.</text>
</comment>
<protein>
    <submittedName>
        <fullName evidence="3">CPBP family intramembrane metalloprotease</fullName>
    </submittedName>
</protein>
<feature type="transmembrane region" description="Helical" evidence="1">
    <location>
        <begin position="95"/>
        <end position="115"/>
    </location>
</feature>
<organism evidence="3 4">
    <name type="scientific">Brevibacterium senegalense</name>
    <dbReference type="NCBI Taxonomy" id="1033736"/>
    <lineage>
        <taxon>Bacteria</taxon>
        <taxon>Bacillati</taxon>
        <taxon>Actinomycetota</taxon>
        <taxon>Actinomycetes</taxon>
        <taxon>Micrococcales</taxon>
        <taxon>Brevibacteriaceae</taxon>
        <taxon>Brevibacterium</taxon>
    </lineage>
</organism>
<feature type="transmembrane region" description="Helical" evidence="1">
    <location>
        <begin position="136"/>
        <end position="155"/>
    </location>
</feature>
<dbReference type="Pfam" id="PF02517">
    <property type="entry name" value="Rce1-like"/>
    <property type="match status" value="1"/>
</dbReference>
<keyword evidence="3" id="KW-0645">Protease</keyword>
<feature type="transmembrane region" description="Helical" evidence="1">
    <location>
        <begin position="175"/>
        <end position="195"/>
    </location>
</feature>
<name>A0A921ME43_9MICO</name>
<reference evidence="3" key="2">
    <citation type="submission" date="2021-09" db="EMBL/GenBank/DDBJ databases">
        <authorList>
            <person name="Gilroy R."/>
        </authorList>
    </citation>
    <scope>NUCLEOTIDE SEQUENCE</scope>
    <source>
        <strain evidence="3">ChiGjej5B5-7349</strain>
    </source>
</reference>
<dbReference type="Proteomes" id="UP000784435">
    <property type="component" value="Unassembled WGS sequence"/>
</dbReference>
<evidence type="ECO:0000256" key="1">
    <source>
        <dbReference type="SAM" id="Phobius"/>
    </source>
</evidence>
<feature type="transmembrane region" description="Helical" evidence="1">
    <location>
        <begin position="202"/>
        <end position="220"/>
    </location>
</feature>